<dbReference type="InterPro" id="IPR000524">
    <property type="entry name" value="Tscrpt_reg_HTH_GntR"/>
</dbReference>
<evidence type="ECO:0000256" key="2">
    <source>
        <dbReference type="ARBA" id="ARBA00023125"/>
    </source>
</evidence>
<evidence type="ECO:0000256" key="3">
    <source>
        <dbReference type="ARBA" id="ARBA00023163"/>
    </source>
</evidence>
<proteinExistence type="predicted"/>
<dbReference type="Gene3D" id="1.20.120.530">
    <property type="entry name" value="GntR ligand-binding domain-like"/>
    <property type="match status" value="1"/>
</dbReference>
<comment type="caution">
    <text evidence="6">The sequence shown here is derived from an EMBL/GenBank/DDBJ whole genome shotgun (WGS) entry which is preliminary data.</text>
</comment>
<keyword evidence="7" id="KW-1185">Reference proteome</keyword>
<sequence>MPLQTLEPRRLYRQIADQLSALIAQGEFAPGSRLPAERDLARQLGVSRPSVREALIALEVEGWVEVRTGSGVYVRDRAPPGAAGLPAPASTEWGPLELIRARRVIEGETAAIAAGSARRKDIEAMSRAIERMRDLADRSVMPLEGDRDFHLAIVDCCGNVVLSETVQGFWDSRRGPIFMRLGGYFESVKSWRSAIAEHEAIRDAIASRDPASARAAMHAHMDKSHQRFSASWRRANQILQPPTETRR</sequence>
<dbReference type="InterPro" id="IPR036390">
    <property type="entry name" value="WH_DNA-bd_sf"/>
</dbReference>
<gene>
    <name evidence="6" type="ORF">GCM10023165_16510</name>
</gene>
<feature type="region of interest" description="Disordered" evidence="4">
    <location>
        <begin position="226"/>
        <end position="247"/>
    </location>
</feature>
<feature type="compositionally biased region" description="Polar residues" evidence="4">
    <location>
        <begin position="237"/>
        <end position="247"/>
    </location>
</feature>
<dbReference type="RefSeq" id="WP_345537133.1">
    <property type="nucleotide sequence ID" value="NZ_BAABGJ010000012.1"/>
</dbReference>
<dbReference type="SMART" id="SM00895">
    <property type="entry name" value="FCD"/>
    <property type="match status" value="1"/>
</dbReference>
<name>A0ABP8HEG2_9BURK</name>
<dbReference type="PANTHER" id="PTHR43537">
    <property type="entry name" value="TRANSCRIPTIONAL REGULATOR, GNTR FAMILY"/>
    <property type="match status" value="1"/>
</dbReference>
<dbReference type="Pfam" id="PF00392">
    <property type="entry name" value="GntR"/>
    <property type="match status" value="1"/>
</dbReference>
<dbReference type="SUPFAM" id="SSF48008">
    <property type="entry name" value="GntR ligand-binding domain-like"/>
    <property type="match status" value="1"/>
</dbReference>
<dbReference type="CDD" id="cd07377">
    <property type="entry name" value="WHTH_GntR"/>
    <property type="match status" value="1"/>
</dbReference>
<dbReference type="InterPro" id="IPR036388">
    <property type="entry name" value="WH-like_DNA-bd_sf"/>
</dbReference>
<evidence type="ECO:0000256" key="1">
    <source>
        <dbReference type="ARBA" id="ARBA00023015"/>
    </source>
</evidence>
<keyword evidence="2" id="KW-0238">DNA-binding</keyword>
<keyword evidence="3" id="KW-0804">Transcription</keyword>
<dbReference type="Gene3D" id="1.10.10.10">
    <property type="entry name" value="Winged helix-like DNA-binding domain superfamily/Winged helix DNA-binding domain"/>
    <property type="match status" value="1"/>
</dbReference>
<evidence type="ECO:0000259" key="5">
    <source>
        <dbReference type="PROSITE" id="PS50949"/>
    </source>
</evidence>
<dbReference type="EMBL" id="BAABGJ010000012">
    <property type="protein sequence ID" value="GAA4338041.1"/>
    <property type="molecule type" value="Genomic_DNA"/>
</dbReference>
<dbReference type="SMART" id="SM00345">
    <property type="entry name" value="HTH_GNTR"/>
    <property type="match status" value="1"/>
</dbReference>
<protein>
    <submittedName>
        <fullName evidence="6">FadR/GntR family transcriptional regulator</fullName>
    </submittedName>
</protein>
<evidence type="ECO:0000313" key="7">
    <source>
        <dbReference type="Proteomes" id="UP001500975"/>
    </source>
</evidence>
<dbReference type="Proteomes" id="UP001500975">
    <property type="component" value="Unassembled WGS sequence"/>
</dbReference>
<evidence type="ECO:0000313" key="6">
    <source>
        <dbReference type="EMBL" id="GAA4338041.1"/>
    </source>
</evidence>
<accession>A0ABP8HEG2</accession>
<dbReference type="SUPFAM" id="SSF46785">
    <property type="entry name" value="Winged helix' DNA-binding domain"/>
    <property type="match status" value="1"/>
</dbReference>
<organism evidence="6 7">
    <name type="scientific">Variovorax defluvii</name>
    <dbReference type="NCBI Taxonomy" id="913761"/>
    <lineage>
        <taxon>Bacteria</taxon>
        <taxon>Pseudomonadati</taxon>
        <taxon>Pseudomonadota</taxon>
        <taxon>Betaproteobacteria</taxon>
        <taxon>Burkholderiales</taxon>
        <taxon>Comamonadaceae</taxon>
        <taxon>Variovorax</taxon>
    </lineage>
</organism>
<evidence type="ECO:0000256" key="4">
    <source>
        <dbReference type="SAM" id="MobiDB-lite"/>
    </source>
</evidence>
<keyword evidence="1" id="KW-0805">Transcription regulation</keyword>
<dbReference type="PROSITE" id="PS50949">
    <property type="entry name" value="HTH_GNTR"/>
    <property type="match status" value="1"/>
</dbReference>
<dbReference type="InterPro" id="IPR011711">
    <property type="entry name" value="GntR_C"/>
</dbReference>
<dbReference type="InterPro" id="IPR008920">
    <property type="entry name" value="TF_FadR/GntR_C"/>
</dbReference>
<reference evidence="7" key="1">
    <citation type="journal article" date="2019" name="Int. J. Syst. Evol. Microbiol.">
        <title>The Global Catalogue of Microorganisms (GCM) 10K type strain sequencing project: providing services to taxonomists for standard genome sequencing and annotation.</title>
        <authorList>
            <consortium name="The Broad Institute Genomics Platform"/>
            <consortium name="The Broad Institute Genome Sequencing Center for Infectious Disease"/>
            <person name="Wu L."/>
            <person name="Ma J."/>
        </authorList>
    </citation>
    <scope>NUCLEOTIDE SEQUENCE [LARGE SCALE GENOMIC DNA]</scope>
    <source>
        <strain evidence="7">JCM 17804</strain>
    </source>
</reference>
<dbReference type="PRINTS" id="PR00035">
    <property type="entry name" value="HTHGNTR"/>
</dbReference>
<dbReference type="Pfam" id="PF07729">
    <property type="entry name" value="FCD"/>
    <property type="match status" value="1"/>
</dbReference>
<dbReference type="PANTHER" id="PTHR43537:SF5">
    <property type="entry name" value="UXU OPERON TRANSCRIPTIONAL REGULATOR"/>
    <property type="match status" value="1"/>
</dbReference>
<feature type="domain" description="HTH gntR-type" evidence="5">
    <location>
        <begin position="9"/>
        <end position="77"/>
    </location>
</feature>